<accession>A0AB39LUZ1</accession>
<name>A0AB39LUZ1_9ACTN</name>
<organism evidence="2">
    <name type="scientific">Streptomyces sp. R02</name>
    <dbReference type="NCBI Taxonomy" id="3238623"/>
    <lineage>
        <taxon>Bacteria</taxon>
        <taxon>Bacillati</taxon>
        <taxon>Actinomycetota</taxon>
        <taxon>Actinomycetes</taxon>
        <taxon>Kitasatosporales</taxon>
        <taxon>Streptomycetaceae</taxon>
        <taxon>Streptomyces</taxon>
    </lineage>
</organism>
<evidence type="ECO:0000313" key="2">
    <source>
        <dbReference type="EMBL" id="XDP97411.1"/>
    </source>
</evidence>
<protein>
    <submittedName>
        <fullName evidence="2">Uncharacterized protein</fullName>
    </submittedName>
</protein>
<dbReference type="RefSeq" id="WP_369160384.1">
    <property type="nucleotide sequence ID" value="NZ_CP163429.1"/>
</dbReference>
<proteinExistence type="predicted"/>
<feature type="region of interest" description="Disordered" evidence="1">
    <location>
        <begin position="404"/>
        <end position="426"/>
    </location>
</feature>
<gene>
    <name evidence="2" type="ORF">AB5J57_29550</name>
</gene>
<dbReference type="AlphaFoldDB" id="A0AB39LUZ1"/>
<evidence type="ECO:0000256" key="1">
    <source>
        <dbReference type="SAM" id="MobiDB-lite"/>
    </source>
</evidence>
<reference evidence="2" key="1">
    <citation type="submission" date="2024-07" db="EMBL/GenBank/DDBJ databases">
        <authorList>
            <person name="Yu S.T."/>
        </authorList>
    </citation>
    <scope>NUCLEOTIDE SEQUENCE</scope>
    <source>
        <strain evidence="2">R02</strain>
    </source>
</reference>
<sequence>MLRWRDAGRAGGPLEKHGSQVEAVIALLGVGVADARARLADGRGDDVPGRVLDLHHVWDFYRSRLILRHVRGYRRYLDVADEIAWECYRQVPDLPGTRPKEPPLVGFGRAASPRAHRRGSAYHDLLPRGGIHTREGREAAARLPFPVVDVPWYFGSHLPALLTVAHETAHHVDDDCGLGEEIRRRVAAAGLPPDRTVHWERWAGEAFADVCAAVVCGPAYAVVLTELLDTGQDVDERDFDGPHPPPAFRVRLADAAARAVGCTAARKGADDDPETGAVADALLTGGWSGLHGKSLPGLLAPAGPPAADAAEGAVRLLAGGPSRCSSATGVVAAAALAFQRDPVAYERQAAGERAVAEVLRLRVPGTRAAGPDPAAHSAHRRAHAAAGDAVLAALDAAAGADDTFRRERAGAAADPTRRTDRAGDGR</sequence>
<dbReference type="EMBL" id="CP163429">
    <property type="protein sequence ID" value="XDP97411.1"/>
    <property type="molecule type" value="Genomic_DNA"/>
</dbReference>